<comment type="caution">
    <text evidence="9">The sequence shown here is derived from an EMBL/GenBank/DDBJ whole genome shotgun (WGS) entry which is preliminary data.</text>
</comment>
<evidence type="ECO:0000313" key="10">
    <source>
        <dbReference type="Proteomes" id="UP001242313"/>
    </source>
</evidence>
<dbReference type="InterPro" id="IPR014026">
    <property type="entry name" value="UDP-Glc/GDP-Man_DH_dimer"/>
</dbReference>
<evidence type="ECO:0000256" key="5">
    <source>
        <dbReference type="ARBA" id="ARBA00023027"/>
    </source>
</evidence>
<dbReference type="PANTHER" id="PTHR43750">
    <property type="entry name" value="UDP-GLUCOSE 6-DEHYDROGENASE TUAD"/>
    <property type="match status" value="1"/>
</dbReference>
<dbReference type="Gene3D" id="3.40.50.720">
    <property type="entry name" value="NAD(P)-binding Rossmann-like Domain"/>
    <property type="match status" value="2"/>
</dbReference>
<name>A0ABU0FU43_9BACI</name>
<feature type="domain" description="UDP-glucose/GDP-mannose dehydrogenase C-terminal" evidence="8">
    <location>
        <begin position="313"/>
        <end position="410"/>
    </location>
</feature>
<dbReference type="Pfam" id="PF03720">
    <property type="entry name" value="UDPG_MGDP_dh_C"/>
    <property type="match status" value="1"/>
</dbReference>
<dbReference type="InterPro" id="IPR028357">
    <property type="entry name" value="UDPglc_DH_bac"/>
</dbReference>
<dbReference type="InterPro" id="IPR036291">
    <property type="entry name" value="NAD(P)-bd_dom_sf"/>
</dbReference>
<dbReference type="SUPFAM" id="SSF51735">
    <property type="entry name" value="NAD(P)-binding Rossmann-fold domains"/>
    <property type="match status" value="1"/>
</dbReference>
<evidence type="ECO:0000256" key="2">
    <source>
        <dbReference type="ARBA" id="ARBA00006601"/>
    </source>
</evidence>
<reference evidence="9 10" key="1">
    <citation type="submission" date="2023-07" db="EMBL/GenBank/DDBJ databases">
        <title>Genomic Encyclopedia of Type Strains, Phase IV (KMG-IV): sequencing the most valuable type-strain genomes for metagenomic binning, comparative biology and taxonomic classification.</title>
        <authorList>
            <person name="Goeker M."/>
        </authorList>
    </citation>
    <scope>NUCLEOTIDE SEQUENCE [LARGE SCALE GENOMIC DNA]</scope>
    <source>
        <strain evidence="9 10">DSM 19598</strain>
    </source>
</reference>
<keyword evidence="4 7" id="KW-0560">Oxidoreductase</keyword>
<dbReference type="InterPro" id="IPR036220">
    <property type="entry name" value="UDP-Glc/GDP-Man_DH_C_sf"/>
</dbReference>
<keyword evidence="5 7" id="KW-0520">NAD</keyword>
<dbReference type="EMBL" id="JAUSUN010000004">
    <property type="protein sequence ID" value="MDQ0412869.1"/>
    <property type="molecule type" value="Genomic_DNA"/>
</dbReference>
<dbReference type="InterPro" id="IPR017476">
    <property type="entry name" value="UDP-Glc/GDP-Man"/>
</dbReference>
<evidence type="ECO:0000259" key="8">
    <source>
        <dbReference type="SMART" id="SM00984"/>
    </source>
</evidence>
<dbReference type="NCBIfam" id="TIGR03026">
    <property type="entry name" value="NDP-sugDHase"/>
    <property type="match status" value="1"/>
</dbReference>
<dbReference type="SUPFAM" id="SSF52413">
    <property type="entry name" value="UDP-glucose/GDP-mannose dehydrogenase C-terminal domain"/>
    <property type="match status" value="1"/>
</dbReference>
<dbReference type="GO" id="GO:0003979">
    <property type="term" value="F:UDP-glucose 6-dehydrogenase activity"/>
    <property type="evidence" value="ECO:0007669"/>
    <property type="project" value="UniProtKB-EC"/>
</dbReference>
<evidence type="ECO:0000256" key="4">
    <source>
        <dbReference type="ARBA" id="ARBA00023002"/>
    </source>
</evidence>
<dbReference type="Gene3D" id="1.20.5.100">
    <property type="entry name" value="Cytochrome c1, transmembrane anchor, C-terminal"/>
    <property type="match status" value="1"/>
</dbReference>
<dbReference type="Pfam" id="PF00984">
    <property type="entry name" value="UDPG_MGDP_dh"/>
    <property type="match status" value="1"/>
</dbReference>
<sequence length="425" mass="47452">MKICVIGTGYVGLTTGTVLSDLGHDVYCVDNDKTKIEKLNEGKVPIYEPGLSALIDRNKKRGRLHFLSDIHYGIKECPIIYITVGTPANEDGSQNLTAINDVIDSIGQSIHSHKTIITKSTVIPGTNEWIHQTLMEKGIDSNMFDIVSNPEFLREGNALADMLNPDKIVVGVKRQKPIETIKKLYTKIHAPYIITSLTGAEMIKYASNAFLATKISFMNEMARICDAYDVEISHIASALGRDKRIGPYFLHAGLGYGGSCFPKDVRALEYAAKQKDIIPEIVMAVQNVNDSQINLYLEKLTNELTNLNGKKISVWGLAFKPETDDTRESRSLLLIKKLLEKGAEIHAFDPIVQLSDPAITVYEDMYEAVKESDALIIATEWSQFKSVDWKKVKDFMKGNILVDGRNIIDRNHVAGYQFHYIGVAR</sequence>
<comment type="catalytic activity">
    <reaction evidence="6 7">
        <text>UDP-alpha-D-glucose + 2 NAD(+) + H2O = UDP-alpha-D-glucuronate + 2 NADH + 3 H(+)</text>
        <dbReference type="Rhea" id="RHEA:23596"/>
        <dbReference type="ChEBI" id="CHEBI:15377"/>
        <dbReference type="ChEBI" id="CHEBI:15378"/>
        <dbReference type="ChEBI" id="CHEBI:57540"/>
        <dbReference type="ChEBI" id="CHEBI:57945"/>
        <dbReference type="ChEBI" id="CHEBI:58052"/>
        <dbReference type="ChEBI" id="CHEBI:58885"/>
        <dbReference type="EC" id="1.1.1.22"/>
    </reaction>
</comment>
<evidence type="ECO:0000256" key="6">
    <source>
        <dbReference type="ARBA" id="ARBA00047473"/>
    </source>
</evidence>
<dbReference type="InterPro" id="IPR008927">
    <property type="entry name" value="6-PGluconate_DH-like_C_sf"/>
</dbReference>
<dbReference type="PANTHER" id="PTHR43750:SF3">
    <property type="entry name" value="UDP-GLUCOSE 6-DEHYDROGENASE TUAD"/>
    <property type="match status" value="1"/>
</dbReference>
<protein>
    <recommendedName>
        <fullName evidence="3 7">UDP-glucose 6-dehydrogenase</fullName>
        <ecNumber evidence="3 7">1.1.1.22</ecNumber>
    </recommendedName>
</protein>
<accession>A0ABU0FU43</accession>
<dbReference type="InterPro" id="IPR014027">
    <property type="entry name" value="UDP-Glc/GDP-Man_DH_C"/>
</dbReference>
<dbReference type="Pfam" id="PF03721">
    <property type="entry name" value="UDPG_MGDP_dh_N"/>
    <property type="match status" value="1"/>
</dbReference>
<evidence type="ECO:0000256" key="3">
    <source>
        <dbReference type="ARBA" id="ARBA00012954"/>
    </source>
</evidence>
<comment type="pathway">
    <text evidence="1">Nucleotide-sugar biosynthesis; UDP-alpha-D-glucuronate biosynthesis; UDP-alpha-D-glucuronate from UDP-alpha-D-glucose: step 1/1.</text>
</comment>
<dbReference type="Proteomes" id="UP001242313">
    <property type="component" value="Unassembled WGS sequence"/>
</dbReference>
<gene>
    <name evidence="9" type="ORF">J2S25_001049</name>
</gene>
<organism evidence="9 10">
    <name type="scientific">Mesobacillus stamsii</name>
    <dbReference type="NCBI Taxonomy" id="225347"/>
    <lineage>
        <taxon>Bacteria</taxon>
        <taxon>Bacillati</taxon>
        <taxon>Bacillota</taxon>
        <taxon>Bacilli</taxon>
        <taxon>Bacillales</taxon>
        <taxon>Bacillaceae</taxon>
        <taxon>Mesobacillus</taxon>
    </lineage>
</organism>
<evidence type="ECO:0000256" key="1">
    <source>
        <dbReference type="ARBA" id="ARBA00004701"/>
    </source>
</evidence>
<proteinExistence type="inferred from homology"/>
<dbReference type="InterPro" id="IPR001732">
    <property type="entry name" value="UDP-Glc/GDP-Man_DH_N"/>
</dbReference>
<evidence type="ECO:0000313" key="9">
    <source>
        <dbReference type="EMBL" id="MDQ0412869.1"/>
    </source>
</evidence>
<evidence type="ECO:0000256" key="7">
    <source>
        <dbReference type="PIRNR" id="PIRNR000124"/>
    </source>
</evidence>
<dbReference type="SUPFAM" id="SSF48179">
    <property type="entry name" value="6-phosphogluconate dehydrogenase C-terminal domain-like"/>
    <property type="match status" value="1"/>
</dbReference>
<dbReference type="EC" id="1.1.1.22" evidence="3 7"/>
<dbReference type="SMART" id="SM00984">
    <property type="entry name" value="UDPG_MGDP_dh_C"/>
    <property type="match status" value="1"/>
</dbReference>
<comment type="similarity">
    <text evidence="2 7">Belongs to the UDP-glucose/GDP-mannose dehydrogenase family.</text>
</comment>
<keyword evidence="10" id="KW-1185">Reference proteome</keyword>
<dbReference type="PIRSF" id="PIRSF000124">
    <property type="entry name" value="UDPglc_GDPman_dh"/>
    <property type="match status" value="1"/>
</dbReference>
<dbReference type="PIRSF" id="PIRSF500134">
    <property type="entry name" value="UDPglc_DH_bac"/>
    <property type="match status" value="1"/>
</dbReference>
<dbReference type="RefSeq" id="WP_307191409.1">
    <property type="nucleotide sequence ID" value="NZ_JAUSUN010000004.1"/>
</dbReference>